<organism evidence="1 2">
    <name type="scientific">Pelomonas parva</name>
    <dbReference type="NCBI Taxonomy" id="3299032"/>
    <lineage>
        <taxon>Bacteria</taxon>
        <taxon>Pseudomonadati</taxon>
        <taxon>Pseudomonadota</taxon>
        <taxon>Betaproteobacteria</taxon>
        <taxon>Burkholderiales</taxon>
        <taxon>Sphaerotilaceae</taxon>
        <taxon>Roseateles</taxon>
    </lineage>
</organism>
<dbReference type="EMBL" id="JBIGHV010000003">
    <property type="protein sequence ID" value="MFG6429853.1"/>
    <property type="molecule type" value="Genomic_DNA"/>
</dbReference>
<proteinExistence type="predicted"/>
<protein>
    <submittedName>
        <fullName evidence="1">Uncharacterized protein</fullName>
    </submittedName>
</protein>
<accession>A0ABW7EZW7</accession>
<evidence type="ECO:0000313" key="1">
    <source>
        <dbReference type="EMBL" id="MFG6429853.1"/>
    </source>
</evidence>
<comment type="caution">
    <text evidence="1">The sequence shown here is derived from an EMBL/GenBank/DDBJ whole genome shotgun (WGS) entry which is preliminary data.</text>
</comment>
<gene>
    <name evidence="1" type="ORF">ACG00Y_08035</name>
</gene>
<evidence type="ECO:0000313" key="2">
    <source>
        <dbReference type="Proteomes" id="UP001606210"/>
    </source>
</evidence>
<sequence length="120" mass="13673">MDSASHIELPSFDTGEYEASELHMSEGKAVLRVRIAGREPVQIAFACVRWHRFTSLYACPAEWISGYYFKVGVVRNSRELAEHLEADQASVKPYKQLHHFRIFLDETGCHEFLAESADAL</sequence>
<reference evidence="1 2" key="1">
    <citation type="submission" date="2024-08" db="EMBL/GenBank/DDBJ databases">
        <authorList>
            <person name="Lu H."/>
        </authorList>
    </citation>
    <scope>NUCLEOTIDE SEQUENCE [LARGE SCALE GENOMIC DNA]</scope>
    <source>
        <strain evidence="1 2">LYH14W</strain>
    </source>
</reference>
<keyword evidence="2" id="KW-1185">Reference proteome</keyword>
<dbReference type="RefSeq" id="WP_394477651.1">
    <property type="nucleotide sequence ID" value="NZ_JBIGHV010000003.1"/>
</dbReference>
<dbReference type="Proteomes" id="UP001606210">
    <property type="component" value="Unassembled WGS sequence"/>
</dbReference>
<name>A0ABW7EZW7_9BURK</name>